<evidence type="ECO:0000313" key="7">
    <source>
        <dbReference type="EMBL" id="KZT70879.1"/>
    </source>
</evidence>
<organism evidence="7 8">
    <name type="scientific">Daedalea quercina L-15889</name>
    <dbReference type="NCBI Taxonomy" id="1314783"/>
    <lineage>
        <taxon>Eukaryota</taxon>
        <taxon>Fungi</taxon>
        <taxon>Dikarya</taxon>
        <taxon>Basidiomycota</taxon>
        <taxon>Agaricomycotina</taxon>
        <taxon>Agaricomycetes</taxon>
        <taxon>Polyporales</taxon>
        <taxon>Fomitopsis</taxon>
    </lineage>
</organism>
<sequence length="242" mass="26703">MSARTAFHIALLGVAAYMTGRSNTSPTPPPKDDEVRRDVTRTERVFSKLARQLGGAVKYTTWASAGCAAAVLIAHDYPGELSTTVLQRLLPIGAGGAARIQPTPYVLAGCGLTMLGAAIRFACFRTLDRFFTFEVTVKEDHQLCTRGPYSVVRHPSYTGYCMQTIGVAMWNCCAGSWAREAGWLDTPVGVAVASVFVGLQAYVGLNMIMRCSQEDMLMRKQFGEIWDEWARRVPYRLVPFIY</sequence>
<accession>A0A165RKN6</accession>
<dbReference type="EMBL" id="KV429049">
    <property type="protein sequence ID" value="KZT70879.1"/>
    <property type="molecule type" value="Genomic_DNA"/>
</dbReference>
<keyword evidence="5" id="KW-0808">Transferase</keyword>
<evidence type="ECO:0000256" key="6">
    <source>
        <dbReference type="SAM" id="SignalP"/>
    </source>
</evidence>
<dbReference type="STRING" id="1314783.A0A165RKN6"/>
<protein>
    <recommendedName>
        <fullName evidence="5">Protein-S-isoprenylcysteine O-methyltransferase</fullName>
        <ecNumber evidence="5">2.1.1.100</ecNumber>
    </recommendedName>
</protein>
<dbReference type="EC" id="2.1.1.100" evidence="5"/>
<dbReference type="OrthoDB" id="422086at2759"/>
<name>A0A165RKN6_9APHY</name>
<feature type="chain" id="PRO_5007865832" description="Protein-S-isoprenylcysteine O-methyltransferase" evidence="6">
    <location>
        <begin position="25"/>
        <end position="242"/>
    </location>
</feature>
<comment type="similarity">
    <text evidence="5">Belongs to the class VI-like SAM-binding methyltransferase superfamily. Isoprenylcysteine carboxyl methyltransferase family.</text>
</comment>
<evidence type="ECO:0000256" key="2">
    <source>
        <dbReference type="ARBA" id="ARBA00022692"/>
    </source>
</evidence>
<evidence type="ECO:0000256" key="5">
    <source>
        <dbReference type="RuleBase" id="RU362022"/>
    </source>
</evidence>
<evidence type="ECO:0000313" key="8">
    <source>
        <dbReference type="Proteomes" id="UP000076727"/>
    </source>
</evidence>
<dbReference type="InterPro" id="IPR052527">
    <property type="entry name" value="Metal_cation-efflux_comp"/>
</dbReference>
<gene>
    <name evidence="7" type="ORF">DAEQUDRAFT_737237</name>
</gene>
<proteinExistence type="inferred from homology"/>
<keyword evidence="5" id="KW-0256">Endoplasmic reticulum</keyword>
<keyword evidence="5" id="KW-0949">S-adenosyl-L-methionine</keyword>
<keyword evidence="8" id="KW-1185">Reference proteome</keyword>
<dbReference type="Pfam" id="PF04140">
    <property type="entry name" value="ICMT"/>
    <property type="match status" value="1"/>
</dbReference>
<evidence type="ECO:0000256" key="4">
    <source>
        <dbReference type="ARBA" id="ARBA00023136"/>
    </source>
</evidence>
<dbReference type="PANTHER" id="PTHR43847">
    <property type="entry name" value="BLL3993 PROTEIN"/>
    <property type="match status" value="1"/>
</dbReference>
<dbReference type="GO" id="GO:0004671">
    <property type="term" value="F:protein C-terminal S-isoprenylcysteine carboxyl O-methyltransferase activity"/>
    <property type="evidence" value="ECO:0007669"/>
    <property type="project" value="UniProtKB-EC"/>
</dbReference>
<comment type="subcellular location">
    <subcellularLocation>
        <location evidence="5">Endoplasmic reticulum membrane</location>
        <topology evidence="5">Multi-pass membrane protein</topology>
    </subcellularLocation>
    <subcellularLocation>
        <location evidence="1">Membrane</location>
        <topology evidence="1">Multi-pass membrane protein</topology>
    </subcellularLocation>
</comment>
<reference evidence="7 8" key="1">
    <citation type="journal article" date="2016" name="Mol. Biol. Evol.">
        <title>Comparative Genomics of Early-Diverging Mushroom-Forming Fungi Provides Insights into the Origins of Lignocellulose Decay Capabilities.</title>
        <authorList>
            <person name="Nagy L.G."/>
            <person name="Riley R."/>
            <person name="Tritt A."/>
            <person name="Adam C."/>
            <person name="Daum C."/>
            <person name="Floudas D."/>
            <person name="Sun H."/>
            <person name="Yadav J.S."/>
            <person name="Pangilinan J."/>
            <person name="Larsson K.H."/>
            <person name="Matsuura K."/>
            <person name="Barry K."/>
            <person name="Labutti K."/>
            <person name="Kuo R."/>
            <person name="Ohm R.A."/>
            <person name="Bhattacharya S.S."/>
            <person name="Shirouzu T."/>
            <person name="Yoshinaga Y."/>
            <person name="Martin F.M."/>
            <person name="Grigoriev I.V."/>
            <person name="Hibbett D.S."/>
        </authorList>
    </citation>
    <scope>NUCLEOTIDE SEQUENCE [LARGE SCALE GENOMIC DNA]</scope>
    <source>
        <strain evidence="7 8">L-15889</strain>
    </source>
</reference>
<keyword evidence="4" id="KW-0472">Membrane</keyword>
<dbReference type="Proteomes" id="UP000076727">
    <property type="component" value="Unassembled WGS sequence"/>
</dbReference>
<evidence type="ECO:0000256" key="3">
    <source>
        <dbReference type="ARBA" id="ARBA00022989"/>
    </source>
</evidence>
<feature type="signal peptide" evidence="6">
    <location>
        <begin position="1"/>
        <end position="24"/>
    </location>
</feature>
<dbReference type="AlphaFoldDB" id="A0A165RKN6"/>
<dbReference type="GO" id="GO:0032259">
    <property type="term" value="P:methylation"/>
    <property type="evidence" value="ECO:0007669"/>
    <property type="project" value="UniProtKB-KW"/>
</dbReference>
<keyword evidence="2" id="KW-0812">Transmembrane</keyword>
<dbReference type="Gene3D" id="1.20.120.1630">
    <property type="match status" value="1"/>
</dbReference>
<comment type="catalytic activity">
    <reaction evidence="5">
        <text>[protein]-C-terminal S-[(2E,6E)-farnesyl]-L-cysteine + S-adenosyl-L-methionine = [protein]-C-terminal S-[(2E,6E)-farnesyl]-L-cysteine methyl ester + S-adenosyl-L-homocysteine</text>
        <dbReference type="Rhea" id="RHEA:21672"/>
        <dbReference type="Rhea" id="RHEA-COMP:12125"/>
        <dbReference type="Rhea" id="RHEA-COMP:12126"/>
        <dbReference type="ChEBI" id="CHEBI:57856"/>
        <dbReference type="ChEBI" id="CHEBI:59789"/>
        <dbReference type="ChEBI" id="CHEBI:90510"/>
        <dbReference type="ChEBI" id="CHEBI:90511"/>
        <dbReference type="EC" id="2.1.1.100"/>
    </reaction>
</comment>
<evidence type="ECO:0000256" key="1">
    <source>
        <dbReference type="ARBA" id="ARBA00004141"/>
    </source>
</evidence>
<keyword evidence="5" id="KW-0489">Methyltransferase</keyword>
<keyword evidence="3" id="KW-1133">Transmembrane helix</keyword>
<dbReference type="PANTHER" id="PTHR43847:SF1">
    <property type="entry name" value="BLL3993 PROTEIN"/>
    <property type="match status" value="1"/>
</dbReference>
<keyword evidence="6" id="KW-0732">Signal</keyword>
<dbReference type="GO" id="GO:0005789">
    <property type="term" value="C:endoplasmic reticulum membrane"/>
    <property type="evidence" value="ECO:0007669"/>
    <property type="project" value="UniProtKB-SubCell"/>
</dbReference>
<dbReference type="InterPro" id="IPR007269">
    <property type="entry name" value="ICMT_MeTrfase"/>
</dbReference>